<dbReference type="EMBL" id="GBXM01003785">
    <property type="protein sequence ID" value="JAI04793.1"/>
    <property type="molecule type" value="Transcribed_RNA"/>
</dbReference>
<dbReference type="AlphaFoldDB" id="A0A0E9XPY7"/>
<proteinExistence type="predicted"/>
<keyword evidence="1" id="KW-1133">Transmembrane helix</keyword>
<reference evidence="2" key="2">
    <citation type="journal article" date="2015" name="Fish Shellfish Immunol.">
        <title>Early steps in the European eel (Anguilla anguilla)-Vibrio vulnificus interaction in the gills: Role of the RtxA13 toxin.</title>
        <authorList>
            <person name="Callol A."/>
            <person name="Pajuelo D."/>
            <person name="Ebbesson L."/>
            <person name="Teles M."/>
            <person name="MacKenzie S."/>
            <person name="Amaro C."/>
        </authorList>
    </citation>
    <scope>NUCLEOTIDE SEQUENCE</scope>
</reference>
<reference evidence="2" key="1">
    <citation type="submission" date="2014-11" db="EMBL/GenBank/DDBJ databases">
        <authorList>
            <person name="Amaro Gonzalez C."/>
        </authorList>
    </citation>
    <scope>NUCLEOTIDE SEQUENCE</scope>
</reference>
<protein>
    <submittedName>
        <fullName evidence="2">Uncharacterized protein</fullName>
    </submittedName>
</protein>
<accession>A0A0E9XPY7</accession>
<keyword evidence="1" id="KW-0472">Membrane</keyword>
<keyword evidence="1" id="KW-0812">Transmembrane</keyword>
<evidence type="ECO:0000256" key="1">
    <source>
        <dbReference type="SAM" id="Phobius"/>
    </source>
</evidence>
<evidence type="ECO:0000313" key="2">
    <source>
        <dbReference type="EMBL" id="JAI04793.1"/>
    </source>
</evidence>
<sequence length="39" mass="4689">MAENVLFKMLFYIAFDSNIFAFFSYFYASGCAQYLHVYR</sequence>
<name>A0A0E9XPY7_ANGAN</name>
<feature type="transmembrane region" description="Helical" evidence="1">
    <location>
        <begin position="9"/>
        <end position="28"/>
    </location>
</feature>
<organism evidence="2">
    <name type="scientific">Anguilla anguilla</name>
    <name type="common">European freshwater eel</name>
    <name type="synonym">Muraena anguilla</name>
    <dbReference type="NCBI Taxonomy" id="7936"/>
    <lineage>
        <taxon>Eukaryota</taxon>
        <taxon>Metazoa</taxon>
        <taxon>Chordata</taxon>
        <taxon>Craniata</taxon>
        <taxon>Vertebrata</taxon>
        <taxon>Euteleostomi</taxon>
        <taxon>Actinopterygii</taxon>
        <taxon>Neopterygii</taxon>
        <taxon>Teleostei</taxon>
        <taxon>Anguilliformes</taxon>
        <taxon>Anguillidae</taxon>
        <taxon>Anguilla</taxon>
    </lineage>
</organism>